<dbReference type="WBParaSite" id="JU765_v2.g10779.t1">
    <property type="protein sequence ID" value="JU765_v2.g10779.t1"/>
    <property type="gene ID" value="JU765_v2.g10779"/>
</dbReference>
<organism evidence="1 2">
    <name type="scientific">Panagrolaimus sp. JU765</name>
    <dbReference type="NCBI Taxonomy" id="591449"/>
    <lineage>
        <taxon>Eukaryota</taxon>
        <taxon>Metazoa</taxon>
        <taxon>Ecdysozoa</taxon>
        <taxon>Nematoda</taxon>
        <taxon>Chromadorea</taxon>
        <taxon>Rhabditida</taxon>
        <taxon>Tylenchina</taxon>
        <taxon>Panagrolaimomorpha</taxon>
        <taxon>Panagrolaimoidea</taxon>
        <taxon>Panagrolaimidae</taxon>
        <taxon>Panagrolaimus</taxon>
    </lineage>
</organism>
<evidence type="ECO:0000313" key="1">
    <source>
        <dbReference type="Proteomes" id="UP000887576"/>
    </source>
</evidence>
<protein>
    <submittedName>
        <fullName evidence="2">G-protein coupled receptors family 1 profile domain-containing protein</fullName>
    </submittedName>
</protein>
<reference evidence="2" key="1">
    <citation type="submission" date="2022-11" db="UniProtKB">
        <authorList>
            <consortium name="WormBaseParasite"/>
        </authorList>
    </citation>
    <scope>IDENTIFICATION</scope>
</reference>
<accession>A0AC34PX30</accession>
<sequence>MYSQKGRRITMFITLSACIILRLPTFWAITVYEYPDCPDFFRTKTASTAEWVMESLIYHVYDFHLLSIAQTVFPFIVLLTFNIIIVKRLYTMKIDGTTKSPSTIPLNSESQVFEVQIVNNHGQNHEKQKKQGSAEMVEHLIHDKNMPKMLVDMPKIEMDEKQLVFQARLKTAKNKEVETFWKKLFEFEEDHIDNKTEKGHQISETSLTSGPRFS</sequence>
<proteinExistence type="predicted"/>
<evidence type="ECO:0000313" key="2">
    <source>
        <dbReference type="WBParaSite" id="JU765_v2.g10779.t1"/>
    </source>
</evidence>
<dbReference type="Proteomes" id="UP000887576">
    <property type="component" value="Unplaced"/>
</dbReference>
<name>A0AC34PX30_9BILA</name>